<reference evidence="1" key="1">
    <citation type="submission" date="2023-05" db="EMBL/GenBank/DDBJ databases">
        <title>Nepenthes gracilis genome sequencing.</title>
        <authorList>
            <person name="Fukushima K."/>
        </authorList>
    </citation>
    <scope>NUCLEOTIDE SEQUENCE</scope>
    <source>
        <strain evidence="1">SING2019-196</strain>
    </source>
</reference>
<evidence type="ECO:0000313" key="2">
    <source>
        <dbReference type="Proteomes" id="UP001279734"/>
    </source>
</evidence>
<protein>
    <submittedName>
        <fullName evidence="1">Uncharacterized protein</fullName>
    </submittedName>
</protein>
<gene>
    <name evidence="1" type="ORF">Nepgr_013680</name>
</gene>
<evidence type="ECO:0000313" key="1">
    <source>
        <dbReference type="EMBL" id="GMH11839.1"/>
    </source>
</evidence>
<accession>A0AAD3SJH5</accession>
<sequence>MKPCIVNSSNCLNKRLFLNAKVVFGDNSRMKARIEPKNILITYLIRSEVLVEIDVAVVNGVASMTASARSSIKVGEQFRATPSSQFGF</sequence>
<dbReference type="EMBL" id="BSYO01000011">
    <property type="protein sequence ID" value="GMH11839.1"/>
    <property type="molecule type" value="Genomic_DNA"/>
</dbReference>
<name>A0AAD3SJH5_NEPGR</name>
<dbReference type="AlphaFoldDB" id="A0AAD3SJH5"/>
<comment type="caution">
    <text evidence="1">The sequence shown here is derived from an EMBL/GenBank/DDBJ whole genome shotgun (WGS) entry which is preliminary data.</text>
</comment>
<proteinExistence type="predicted"/>
<dbReference type="Proteomes" id="UP001279734">
    <property type="component" value="Unassembled WGS sequence"/>
</dbReference>
<keyword evidence="2" id="KW-1185">Reference proteome</keyword>
<organism evidence="1 2">
    <name type="scientific">Nepenthes gracilis</name>
    <name type="common">Slender pitcher plant</name>
    <dbReference type="NCBI Taxonomy" id="150966"/>
    <lineage>
        <taxon>Eukaryota</taxon>
        <taxon>Viridiplantae</taxon>
        <taxon>Streptophyta</taxon>
        <taxon>Embryophyta</taxon>
        <taxon>Tracheophyta</taxon>
        <taxon>Spermatophyta</taxon>
        <taxon>Magnoliopsida</taxon>
        <taxon>eudicotyledons</taxon>
        <taxon>Gunneridae</taxon>
        <taxon>Pentapetalae</taxon>
        <taxon>Caryophyllales</taxon>
        <taxon>Nepenthaceae</taxon>
        <taxon>Nepenthes</taxon>
    </lineage>
</organism>